<evidence type="ECO:0000313" key="2">
    <source>
        <dbReference type="Proteomes" id="UP000017836"/>
    </source>
</evidence>
<accession>W1PHP2</accession>
<name>W1PHP2_AMBTC</name>
<dbReference type="STRING" id="13333.W1PHP2"/>
<dbReference type="EMBL" id="KI393888">
    <property type="protein sequence ID" value="ERN06630.1"/>
    <property type="molecule type" value="Genomic_DNA"/>
</dbReference>
<dbReference type="GO" id="GO:0048564">
    <property type="term" value="P:photosystem I assembly"/>
    <property type="evidence" value="ECO:0007669"/>
    <property type="project" value="InterPro"/>
</dbReference>
<dbReference type="Gramene" id="ERN06630">
    <property type="protein sequence ID" value="ERN06630"/>
    <property type="gene ID" value="AMTR_s00058p00171600"/>
</dbReference>
<dbReference type="InterPro" id="IPR037736">
    <property type="entry name" value="PSA3"/>
</dbReference>
<gene>
    <name evidence="1" type="ORF">AMTR_s00058p00171600</name>
</gene>
<proteinExistence type="predicted"/>
<reference evidence="2" key="1">
    <citation type="journal article" date="2013" name="Science">
        <title>The Amborella genome and the evolution of flowering plants.</title>
        <authorList>
            <consortium name="Amborella Genome Project"/>
        </authorList>
    </citation>
    <scope>NUCLEOTIDE SEQUENCE [LARGE SCALE GENOMIC DNA]</scope>
</reference>
<dbReference type="AlphaFoldDB" id="W1PHP2"/>
<dbReference type="HOGENOM" id="CLU_078970_0_0_1"/>
<sequence length="232" mass="26165">MERPNSFGGFVRNVVGSLPVVGLLARILSDEGGVGGDLVDFAEFRRRVGKRCSNIDSQAFYDFKERRGRAGDPLYVLLCCWLPAVGAGLLKSEDILSGAARLRISNDIEFEEETFFAMMNEAKERRDKLKSASPEIPMALRAEKALETIYVCCFGKDLIEEEDEKLLCIMLNAVFQTVGQEEINRMVNLKAKQAAENKEQEPSEKQQTLSNEARQLQLKELEFLKQNSESFQ</sequence>
<protein>
    <submittedName>
        <fullName evidence="1">Uncharacterized protein</fullName>
    </submittedName>
</protein>
<organism evidence="1 2">
    <name type="scientific">Amborella trichopoda</name>
    <dbReference type="NCBI Taxonomy" id="13333"/>
    <lineage>
        <taxon>Eukaryota</taxon>
        <taxon>Viridiplantae</taxon>
        <taxon>Streptophyta</taxon>
        <taxon>Embryophyta</taxon>
        <taxon>Tracheophyta</taxon>
        <taxon>Spermatophyta</taxon>
        <taxon>Magnoliopsida</taxon>
        <taxon>Amborellales</taxon>
        <taxon>Amborellaceae</taxon>
        <taxon>Amborella</taxon>
    </lineage>
</organism>
<evidence type="ECO:0000313" key="1">
    <source>
        <dbReference type="EMBL" id="ERN06630.1"/>
    </source>
</evidence>
<dbReference type="PANTHER" id="PTHR36770">
    <property type="entry name" value="PHOTOSYSTEM I ASSEMBLY FACTOR PSA3, CHLOROPLASTIC"/>
    <property type="match status" value="1"/>
</dbReference>
<keyword evidence="2" id="KW-1185">Reference proteome</keyword>
<dbReference type="PANTHER" id="PTHR36770:SF1">
    <property type="entry name" value="PHOTOSYSTEM I ASSEMBLY FACTOR PSA3, CHLOROPLASTIC"/>
    <property type="match status" value="1"/>
</dbReference>
<dbReference type="OMA" id="ETFIAMM"/>
<dbReference type="eggNOG" id="ENOG502QUQN">
    <property type="taxonomic scope" value="Eukaryota"/>
</dbReference>
<dbReference type="Proteomes" id="UP000017836">
    <property type="component" value="Unassembled WGS sequence"/>
</dbReference>